<dbReference type="EMBL" id="CP146284">
    <property type="protein sequence ID" value="WWV65665.1"/>
    <property type="molecule type" value="Genomic_DNA"/>
</dbReference>
<dbReference type="Proteomes" id="UP001320603">
    <property type="component" value="Chromosome"/>
</dbReference>
<dbReference type="SUPFAM" id="SSF81593">
    <property type="entry name" value="Nucleotidyltransferase substrate binding subunit/domain"/>
    <property type="match status" value="1"/>
</dbReference>
<accession>A0ABZ2IQJ8</accession>
<dbReference type="Pfam" id="PF08780">
    <property type="entry name" value="NTase_sub_bind"/>
    <property type="match status" value="1"/>
</dbReference>
<name>A0ABZ2IQJ8_9BACT</name>
<dbReference type="RefSeq" id="WP_251966652.1">
    <property type="nucleotide sequence ID" value="NZ_CP146284.1"/>
</dbReference>
<protein>
    <submittedName>
        <fullName evidence="1">Nucleotidyltransferase substrate binding protein</fullName>
    </submittedName>
</protein>
<evidence type="ECO:0000313" key="1">
    <source>
        <dbReference type="EMBL" id="WWV65665.1"/>
    </source>
</evidence>
<sequence>MDVDVRWKQRFQNFDKAFKRLTDAIQIIRNDPDNVLLQAGLIQIYEFTFELAWKTLKDYLEMEGFTVPSPRATLRQAFQCGYIQQGDVWLKALNDRNLTAHTYDDEVAKEVIADIQQTYYFLLKDLHQWLMGL</sequence>
<keyword evidence="2" id="KW-1185">Reference proteome</keyword>
<proteinExistence type="predicted"/>
<reference evidence="1 2" key="1">
    <citation type="submission" date="2024-02" db="EMBL/GenBank/DDBJ databases">
        <title>Whole genome sequencing of Parabacteroides sp. AD58.</title>
        <authorList>
            <person name="Chaplin A.V."/>
            <person name="Pikina A.P."/>
            <person name="Sokolova S.R."/>
            <person name="Korostin D.O."/>
            <person name="Efimov B.A."/>
        </authorList>
    </citation>
    <scope>NUCLEOTIDE SEQUENCE [LARGE SCALE GENOMIC DNA]</scope>
    <source>
        <strain evidence="1 2">AD58</strain>
    </source>
</reference>
<gene>
    <name evidence="1" type="ORF">NEE14_011745</name>
</gene>
<dbReference type="InterPro" id="IPR010235">
    <property type="entry name" value="HepT"/>
</dbReference>
<dbReference type="NCBIfam" id="TIGR01987">
    <property type="entry name" value="HI0074"/>
    <property type="match status" value="1"/>
</dbReference>
<evidence type="ECO:0000313" key="2">
    <source>
        <dbReference type="Proteomes" id="UP001320603"/>
    </source>
</evidence>
<dbReference type="Gene3D" id="1.20.120.330">
    <property type="entry name" value="Nucleotidyltransferases domain 2"/>
    <property type="match status" value="1"/>
</dbReference>
<organism evidence="1 2">
    <name type="scientific">Parabacteroides absconsus</name>
    <dbReference type="NCBI Taxonomy" id="2951805"/>
    <lineage>
        <taxon>Bacteria</taxon>
        <taxon>Pseudomonadati</taxon>
        <taxon>Bacteroidota</taxon>
        <taxon>Bacteroidia</taxon>
        <taxon>Bacteroidales</taxon>
        <taxon>Tannerellaceae</taxon>
        <taxon>Parabacteroides</taxon>
    </lineage>
</organism>